<dbReference type="Pfam" id="PF02701">
    <property type="entry name" value="Zn_ribbon_Dof"/>
    <property type="match status" value="1"/>
</dbReference>
<dbReference type="InterPro" id="IPR045174">
    <property type="entry name" value="Dof"/>
</dbReference>
<dbReference type="GO" id="GO:0003677">
    <property type="term" value="F:DNA binding"/>
    <property type="evidence" value="ECO:0007669"/>
    <property type="project" value="UniProtKB-KW"/>
</dbReference>
<keyword evidence="1" id="KW-0479">Metal-binding</keyword>
<keyword evidence="6" id="KW-0804">Transcription</keyword>
<proteinExistence type="predicted"/>
<dbReference type="PANTHER" id="PTHR31992:SF126">
    <property type="entry name" value="DOF ZINC FINGER PROTEIN DOF4.2-RELATED"/>
    <property type="match status" value="1"/>
</dbReference>
<accession>A0A398ANC2</accession>
<evidence type="ECO:0000256" key="3">
    <source>
        <dbReference type="ARBA" id="ARBA00022833"/>
    </source>
</evidence>
<dbReference type="GO" id="GO:0003700">
    <property type="term" value="F:DNA-binding transcription factor activity"/>
    <property type="evidence" value="ECO:0007669"/>
    <property type="project" value="InterPro"/>
</dbReference>
<evidence type="ECO:0000259" key="8">
    <source>
        <dbReference type="Pfam" id="PF02701"/>
    </source>
</evidence>
<keyword evidence="4" id="KW-0805">Transcription regulation</keyword>
<dbReference type="InterPro" id="IPR003851">
    <property type="entry name" value="Znf_Dof"/>
</dbReference>
<gene>
    <name evidence="9" type="ORF">BRARA_A01147</name>
</gene>
<evidence type="ECO:0000256" key="4">
    <source>
        <dbReference type="ARBA" id="ARBA00023015"/>
    </source>
</evidence>
<keyword evidence="7" id="KW-0539">Nucleus</keyword>
<keyword evidence="2" id="KW-0863">Zinc-finger</keyword>
<dbReference type="PANTHER" id="PTHR31992">
    <property type="entry name" value="DOF ZINC FINGER PROTEIN DOF1.4-RELATED"/>
    <property type="match status" value="1"/>
</dbReference>
<dbReference type="Proteomes" id="UP000264353">
    <property type="component" value="Chromosome A1"/>
</dbReference>
<name>A0A398ANC2_BRACM</name>
<evidence type="ECO:0000313" key="9">
    <source>
        <dbReference type="EMBL" id="RID78304.1"/>
    </source>
</evidence>
<feature type="domain" description="Dof-type" evidence="8">
    <location>
        <begin position="22"/>
        <end position="69"/>
    </location>
</feature>
<dbReference type="GO" id="GO:0008270">
    <property type="term" value="F:zinc ion binding"/>
    <property type="evidence" value="ECO:0007669"/>
    <property type="project" value="UniProtKB-KW"/>
</dbReference>
<protein>
    <recommendedName>
        <fullName evidence="8">Dof-type domain-containing protein</fullName>
    </recommendedName>
</protein>
<evidence type="ECO:0000256" key="7">
    <source>
        <dbReference type="ARBA" id="ARBA00023242"/>
    </source>
</evidence>
<keyword evidence="5" id="KW-0238">DNA-binding</keyword>
<evidence type="ECO:0000313" key="10">
    <source>
        <dbReference type="Proteomes" id="UP000264353"/>
    </source>
</evidence>
<evidence type="ECO:0000256" key="2">
    <source>
        <dbReference type="ARBA" id="ARBA00022771"/>
    </source>
</evidence>
<evidence type="ECO:0000256" key="5">
    <source>
        <dbReference type="ARBA" id="ARBA00023125"/>
    </source>
</evidence>
<dbReference type="EMBL" id="CM010628">
    <property type="protein sequence ID" value="RID78304.1"/>
    <property type="molecule type" value="Genomic_DNA"/>
</dbReference>
<evidence type="ECO:0000256" key="1">
    <source>
        <dbReference type="ARBA" id="ARBA00022723"/>
    </source>
</evidence>
<reference evidence="9 10" key="1">
    <citation type="submission" date="2018-06" db="EMBL/GenBank/DDBJ databases">
        <title>WGS assembly of Brassica rapa FPsc.</title>
        <authorList>
            <person name="Bowman J."/>
            <person name="Kohchi T."/>
            <person name="Yamato K."/>
            <person name="Jenkins J."/>
            <person name="Shu S."/>
            <person name="Ishizaki K."/>
            <person name="Yamaoka S."/>
            <person name="Nishihama R."/>
            <person name="Nakamura Y."/>
            <person name="Berger F."/>
            <person name="Adam C."/>
            <person name="Aki S."/>
            <person name="Althoff F."/>
            <person name="Araki T."/>
            <person name="Arteaga-Vazquez M."/>
            <person name="Balasubrmanian S."/>
            <person name="Bauer D."/>
            <person name="Boehm C."/>
            <person name="Briginshaw L."/>
            <person name="Caballero-Perez J."/>
            <person name="Catarino B."/>
            <person name="Chen F."/>
            <person name="Chiyoda S."/>
            <person name="Chovatia M."/>
            <person name="Davies K."/>
            <person name="Delmans M."/>
            <person name="Demura T."/>
            <person name="Dierschke T."/>
            <person name="Dolan L."/>
            <person name="Dorantes-Acosta A."/>
            <person name="Eklund D."/>
            <person name="Florent S."/>
            <person name="Flores-Sandoval E."/>
            <person name="Fujiyama A."/>
            <person name="Fukuzawa H."/>
            <person name="Galik B."/>
            <person name="Grimanelli D."/>
            <person name="Grimwood J."/>
            <person name="Grossniklaus U."/>
            <person name="Hamada T."/>
            <person name="Haseloff J."/>
            <person name="Hetherington A."/>
            <person name="Higo A."/>
            <person name="Hirakawa Y."/>
            <person name="Hundley H."/>
            <person name="Ikeda Y."/>
            <person name="Inoue K."/>
            <person name="Inoue S."/>
            <person name="Ishida S."/>
            <person name="Jia Q."/>
            <person name="Kakita M."/>
            <person name="Kanazawa T."/>
            <person name="Kawai Y."/>
            <person name="Kawashima T."/>
            <person name="Kennedy M."/>
            <person name="Kinose K."/>
            <person name="Kinoshita T."/>
            <person name="Kohara Y."/>
            <person name="Koide E."/>
            <person name="Komatsu K."/>
            <person name="Kopischke S."/>
            <person name="Kubo M."/>
            <person name="Kyozuka J."/>
            <person name="Lagercrantz U."/>
            <person name="Lin S."/>
            <person name="Lindquist E."/>
            <person name="Lipzen A."/>
            <person name="Lu C."/>
            <person name="Luna E."/>
            <person name="Martienssen R."/>
            <person name="Minamino N."/>
            <person name="Mizutani M."/>
            <person name="Mizutani M."/>
            <person name="Mochizuki N."/>
            <person name="Monte I."/>
            <person name="Mosher R."/>
            <person name="Nagasaki H."/>
            <person name="Nakagami H."/>
            <person name="Naramoto S."/>
            <person name="Nishitani K."/>
            <person name="Ohtani M."/>
            <person name="Okamoto T."/>
            <person name="Okumura M."/>
            <person name="Phillips J."/>
            <person name="Pollak B."/>
            <person name="Reinders A."/>
            <person name="Roevekamp M."/>
            <person name="Sano R."/>
            <person name="Sawa S."/>
            <person name="Schmid M."/>
            <person name="Shirakawa M."/>
            <person name="Solano R."/>
            <person name="Spunde A."/>
            <person name="Suetsugu N."/>
            <person name="Sugano S."/>
            <person name="Sugiyama A."/>
            <person name="Sun R."/>
            <person name="Suzuki Y."/>
            <person name="Takenaka M."/>
            <person name="Takezawa D."/>
            <person name="Tomogane H."/>
            <person name="Tsuzuki M."/>
            <person name="Ueda T."/>
            <person name="Umeda M."/>
            <person name="Ward J."/>
            <person name="Watanabe Y."/>
            <person name="Yazaki K."/>
            <person name="Yokoyama R."/>
            <person name="Yoshitake Y."/>
            <person name="Yotsui I."/>
            <person name="Zachgo S."/>
            <person name="Schmutz J."/>
        </authorList>
    </citation>
    <scope>NUCLEOTIDE SEQUENCE [LARGE SCALE GENOMIC DNA]</scope>
    <source>
        <strain evidence="10">cv. B-3</strain>
    </source>
</reference>
<sequence length="150" mass="16619">MENLNVSVKGHTQLNEEKLPLRVCPRCNSKNTKFCYYNNYSVSQPRSGLADGRAVRNVPIGGSGRKIKHRSNFHNGSFQQDNYDVGSNVFIGNPLTNQYIGGSVVLGSSHNGCRKLDDQNKWNQSFNNIMNMNHNASTNGSRGSWGALIT</sequence>
<evidence type="ECO:0000256" key="6">
    <source>
        <dbReference type="ARBA" id="ARBA00023163"/>
    </source>
</evidence>
<dbReference type="AlphaFoldDB" id="A0A398ANC2"/>
<organism evidence="9 10">
    <name type="scientific">Brassica campestris</name>
    <name type="common">Field mustard</name>
    <dbReference type="NCBI Taxonomy" id="3711"/>
    <lineage>
        <taxon>Eukaryota</taxon>
        <taxon>Viridiplantae</taxon>
        <taxon>Streptophyta</taxon>
        <taxon>Embryophyta</taxon>
        <taxon>Tracheophyta</taxon>
        <taxon>Spermatophyta</taxon>
        <taxon>Magnoliopsida</taxon>
        <taxon>eudicotyledons</taxon>
        <taxon>Gunneridae</taxon>
        <taxon>Pentapetalae</taxon>
        <taxon>rosids</taxon>
        <taxon>malvids</taxon>
        <taxon>Brassicales</taxon>
        <taxon>Brassicaceae</taxon>
        <taxon>Brassiceae</taxon>
        <taxon>Brassica</taxon>
    </lineage>
</organism>
<keyword evidence="3" id="KW-0862">Zinc</keyword>